<feature type="transmembrane region" description="Helical" evidence="7">
    <location>
        <begin position="315"/>
        <end position="336"/>
    </location>
</feature>
<evidence type="ECO:0000256" key="3">
    <source>
        <dbReference type="ARBA" id="ARBA00022475"/>
    </source>
</evidence>
<comment type="similarity">
    <text evidence="2">Belongs to the acyltransferase 3 family.</text>
</comment>
<evidence type="ECO:0000256" key="1">
    <source>
        <dbReference type="ARBA" id="ARBA00004651"/>
    </source>
</evidence>
<feature type="transmembrane region" description="Helical" evidence="7">
    <location>
        <begin position="146"/>
        <end position="164"/>
    </location>
</feature>
<dbReference type="Pfam" id="PF01757">
    <property type="entry name" value="Acyl_transf_3"/>
    <property type="match status" value="1"/>
</dbReference>
<dbReference type="RefSeq" id="WP_111597521.1">
    <property type="nucleotide sequence ID" value="NZ_QLLL01000003.1"/>
</dbReference>
<feature type="transmembrane region" description="Helical" evidence="7">
    <location>
        <begin position="227"/>
        <end position="245"/>
    </location>
</feature>
<keyword evidence="5 7" id="KW-1133">Transmembrane helix</keyword>
<evidence type="ECO:0000313" key="9">
    <source>
        <dbReference type="EMBL" id="RAJ06944.1"/>
    </source>
</evidence>
<dbReference type="GO" id="GO:0005886">
    <property type="term" value="C:plasma membrane"/>
    <property type="evidence" value="ECO:0007669"/>
    <property type="project" value="UniProtKB-SubCell"/>
</dbReference>
<dbReference type="InterPro" id="IPR002656">
    <property type="entry name" value="Acyl_transf_3_dom"/>
</dbReference>
<evidence type="ECO:0000256" key="7">
    <source>
        <dbReference type="SAM" id="Phobius"/>
    </source>
</evidence>
<evidence type="ECO:0000259" key="8">
    <source>
        <dbReference type="Pfam" id="PF01757"/>
    </source>
</evidence>
<feature type="transmembrane region" description="Helical" evidence="7">
    <location>
        <begin position="94"/>
        <end position="111"/>
    </location>
</feature>
<feature type="transmembrane region" description="Helical" evidence="7">
    <location>
        <begin position="20"/>
        <end position="40"/>
    </location>
</feature>
<name>A0A327QTG0_9BACT</name>
<keyword evidence="9" id="KW-0808">Transferase</keyword>
<sequence>MPSAKSLNLPPIKENGQQSFLNYINNFRGFVILLVVSIHILLEWPTGSKTKLVFDIIFQDCTIMFVFMSGYLFQYLGHKFEYKSYLKKKLQNVIIPYFIISIPILVYRLYFKDVPGIVTTLYPNFENWSLGQQLIYYITRGAHMPQLWFIPVIAIYYLLAPVFITIDRNPKLYWVLLLLMAVSMYVQRGENLSDTPRTATYFASAYVFGMFMSRYKNQYLAFAKKTWVFITALTLAAFAACYYFEIIAGPWMYLQKMLCCGFFIYWFWKLDAHVPKIFATLASLSFGIYFLHYYYVLIVRKVGEKIVGGLIPGNILNWVISFSLVMILTTVTIIIIKKITGKNSRILIGC</sequence>
<reference evidence="9 10" key="1">
    <citation type="submission" date="2018-06" db="EMBL/GenBank/DDBJ databases">
        <title>Genomic Encyclopedia of Archaeal and Bacterial Type Strains, Phase II (KMG-II): from individual species to whole genera.</title>
        <authorList>
            <person name="Goeker M."/>
        </authorList>
    </citation>
    <scope>NUCLEOTIDE SEQUENCE [LARGE SCALE GENOMIC DNA]</scope>
    <source>
        <strain evidence="9 10">DSM 23857</strain>
    </source>
</reference>
<evidence type="ECO:0000256" key="2">
    <source>
        <dbReference type="ARBA" id="ARBA00007400"/>
    </source>
</evidence>
<feature type="domain" description="Acyltransferase 3" evidence="8">
    <location>
        <begin position="22"/>
        <end position="335"/>
    </location>
</feature>
<dbReference type="GO" id="GO:0009246">
    <property type="term" value="P:enterobacterial common antigen biosynthetic process"/>
    <property type="evidence" value="ECO:0007669"/>
    <property type="project" value="TreeGrafter"/>
</dbReference>
<evidence type="ECO:0000256" key="5">
    <source>
        <dbReference type="ARBA" id="ARBA00022989"/>
    </source>
</evidence>
<dbReference type="PANTHER" id="PTHR40074:SF2">
    <property type="entry name" value="O-ACETYLTRANSFERASE WECH"/>
    <property type="match status" value="1"/>
</dbReference>
<organism evidence="9 10">
    <name type="scientific">Chitinophaga skermanii</name>
    <dbReference type="NCBI Taxonomy" id="331697"/>
    <lineage>
        <taxon>Bacteria</taxon>
        <taxon>Pseudomonadati</taxon>
        <taxon>Bacteroidota</taxon>
        <taxon>Chitinophagia</taxon>
        <taxon>Chitinophagales</taxon>
        <taxon>Chitinophagaceae</taxon>
        <taxon>Chitinophaga</taxon>
    </lineage>
</organism>
<gene>
    <name evidence="9" type="ORF">LX64_02072</name>
</gene>
<evidence type="ECO:0000313" key="10">
    <source>
        <dbReference type="Proteomes" id="UP000249547"/>
    </source>
</evidence>
<comment type="caution">
    <text evidence="9">The sequence shown here is derived from an EMBL/GenBank/DDBJ whole genome shotgun (WGS) entry which is preliminary data.</text>
</comment>
<dbReference type="OrthoDB" id="7579632at2"/>
<evidence type="ECO:0000256" key="6">
    <source>
        <dbReference type="ARBA" id="ARBA00023136"/>
    </source>
</evidence>
<feature type="transmembrane region" description="Helical" evidence="7">
    <location>
        <begin position="171"/>
        <end position="187"/>
    </location>
</feature>
<keyword evidence="3" id="KW-1003">Cell membrane</keyword>
<accession>A0A327QTG0</accession>
<keyword evidence="4 7" id="KW-0812">Transmembrane</keyword>
<dbReference type="AlphaFoldDB" id="A0A327QTG0"/>
<evidence type="ECO:0000256" key="4">
    <source>
        <dbReference type="ARBA" id="ARBA00022692"/>
    </source>
</evidence>
<protein>
    <submittedName>
        <fullName evidence="9">Surface polysaccharide O-acyltransferase-like enzyme</fullName>
    </submittedName>
</protein>
<dbReference type="PANTHER" id="PTHR40074">
    <property type="entry name" value="O-ACETYLTRANSFERASE WECH"/>
    <property type="match status" value="1"/>
</dbReference>
<comment type="subcellular location">
    <subcellularLocation>
        <location evidence="1">Cell membrane</location>
        <topology evidence="1">Multi-pass membrane protein</topology>
    </subcellularLocation>
</comment>
<feature type="transmembrane region" description="Helical" evidence="7">
    <location>
        <begin position="251"/>
        <end position="268"/>
    </location>
</feature>
<keyword evidence="9" id="KW-0012">Acyltransferase</keyword>
<feature type="transmembrane region" description="Helical" evidence="7">
    <location>
        <begin position="277"/>
        <end position="295"/>
    </location>
</feature>
<dbReference type="GO" id="GO:0016413">
    <property type="term" value="F:O-acetyltransferase activity"/>
    <property type="evidence" value="ECO:0007669"/>
    <property type="project" value="TreeGrafter"/>
</dbReference>
<feature type="transmembrane region" description="Helical" evidence="7">
    <location>
        <begin position="199"/>
        <end position="215"/>
    </location>
</feature>
<keyword evidence="6 7" id="KW-0472">Membrane</keyword>
<dbReference type="Proteomes" id="UP000249547">
    <property type="component" value="Unassembled WGS sequence"/>
</dbReference>
<dbReference type="EMBL" id="QLLL01000003">
    <property type="protein sequence ID" value="RAJ06944.1"/>
    <property type="molecule type" value="Genomic_DNA"/>
</dbReference>
<proteinExistence type="inferred from homology"/>
<keyword evidence="10" id="KW-1185">Reference proteome</keyword>
<feature type="transmembrane region" description="Helical" evidence="7">
    <location>
        <begin position="52"/>
        <end position="73"/>
    </location>
</feature>